<protein>
    <submittedName>
        <fullName evidence="1">Agmatine deiminase</fullName>
        <ecNumber evidence="1">3.5.3.12</ecNumber>
    </submittedName>
</protein>
<name>F2B8S1_9NEIS</name>
<proteinExistence type="predicted"/>
<dbReference type="EC" id="3.5.3.12" evidence="1"/>
<organism evidence="1 2">
    <name type="scientific">Neisseria bacilliformis ATCC BAA-1200</name>
    <dbReference type="NCBI Taxonomy" id="888742"/>
    <lineage>
        <taxon>Bacteria</taxon>
        <taxon>Pseudomonadati</taxon>
        <taxon>Pseudomonadota</taxon>
        <taxon>Betaproteobacteria</taxon>
        <taxon>Neisseriales</taxon>
        <taxon>Neisseriaceae</taxon>
        <taxon>Neisseria</taxon>
    </lineage>
</organism>
<dbReference type="HOGENOM" id="CLU_3009564_0_0_4"/>
<evidence type="ECO:0000313" key="1">
    <source>
        <dbReference type="EMBL" id="EGF12191.1"/>
    </source>
</evidence>
<sequence length="56" mass="6062">MKTGLHSLWSVDNQLASGFLSKKCPNARKKAQQGWTPAGIFDAADGYFLPKTPPQG</sequence>
<reference evidence="1 2" key="1">
    <citation type="submission" date="2011-02" db="EMBL/GenBank/DDBJ databases">
        <authorList>
            <person name="Muzny D."/>
            <person name="Qin X."/>
            <person name="Deng J."/>
            <person name="Jiang H."/>
            <person name="Liu Y."/>
            <person name="Qu J."/>
            <person name="Song X.-Z."/>
            <person name="Zhang L."/>
            <person name="Thornton R."/>
            <person name="Coyle M."/>
            <person name="Francisco L."/>
            <person name="Jackson L."/>
            <person name="Javaid M."/>
            <person name="Korchina V."/>
            <person name="Kovar C."/>
            <person name="Mata R."/>
            <person name="Mathew T."/>
            <person name="Ngo R."/>
            <person name="Nguyen L."/>
            <person name="Nguyen N."/>
            <person name="Okwuonu G."/>
            <person name="Ongeri F."/>
            <person name="Pham C."/>
            <person name="Simmons D."/>
            <person name="Wilczek-Boney K."/>
            <person name="Hale W."/>
            <person name="Jakkamsetti A."/>
            <person name="Pham P."/>
            <person name="Ruth R."/>
            <person name="San Lucas F."/>
            <person name="Warren J."/>
            <person name="Zhang J."/>
            <person name="Zhao Z."/>
            <person name="Zhou C."/>
            <person name="Zhu D."/>
            <person name="Lee S."/>
            <person name="Bess C."/>
            <person name="Blankenburg K."/>
            <person name="Forbes L."/>
            <person name="Fu Q."/>
            <person name="Gubbala S."/>
            <person name="Hirani K."/>
            <person name="Jayaseelan J.C."/>
            <person name="Lara F."/>
            <person name="Munidasa M."/>
            <person name="Palculict T."/>
            <person name="Patil S."/>
            <person name="Pu L.-L."/>
            <person name="Saada N."/>
            <person name="Tang L."/>
            <person name="Weissenberger G."/>
            <person name="Zhu Y."/>
            <person name="Hemphill L."/>
            <person name="Shang Y."/>
            <person name="Youmans B."/>
            <person name="Ayvaz T."/>
            <person name="Ross M."/>
            <person name="Santibanez J."/>
            <person name="Aqrawi P."/>
            <person name="Gross S."/>
            <person name="Joshi V."/>
            <person name="Fowler G."/>
            <person name="Nazareth L."/>
            <person name="Reid J."/>
            <person name="Worley K."/>
            <person name="Petrosino J."/>
            <person name="Highlander S."/>
            <person name="Gibbs R."/>
        </authorList>
    </citation>
    <scope>NUCLEOTIDE SEQUENCE [LARGE SCALE GENOMIC DNA]</scope>
    <source>
        <strain evidence="1 2">ATCC BAA-1200</strain>
    </source>
</reference>
<keyword evidence="1" id="KW-0378">Hydrolase</keyword>
<evidence type="ECO:0000313" key="2">
    <source>
        <dbReference type="Proteomes" id="UP000004105"/>
    </source>
</evidence>
<dbReference type="GO" id="GO:0047632">
    <property type="term" value="F:agmatine deiminase activity"/>
    <property type="evidence" value="ECO:0007669"/>
    <property type="project" value="UniProtKB-EC"/>
</dbReference>
<comment type="caution">
    <text evidence="1">The sequence shown here is derived from an EMBL/GenBank/DDBJ whole genome shotgun (WGS) entry which is preliminary data.</text>
</comment>
<dbReference type="AlphaFoldDB" id="F2B8S1"/>
<accession>F2B8S1</accession>
<gene>
    <name evidence="1" type="primary">aguA</name>
    <name evidence="1" type="ORF">HMPREF9123_0171</name>
</gene>
<dbReference type="Proteomes" id="UP000004105">
    <property type="component" value="Unassembled WGS sequence"/>
</dbReference>
<keyword evidence="2" id="KW-1185">Reference proteome</keyword>
<dbReference type="EMBL" id="AFAY01000003">
    <property type="protein sequence ID" value="EGF12191.1"/>
    <property type="molecule type" value="Genomic_DNA"/>
</dbReference>